<dbReference type="InterPro" id="IPR036388">
    <property type="entry name" value="WH-like_DNA-bd_sf"/>
</dbReference>
<dbReference type="GO" id="GO:0043200">
    <property type="term" value="P:response to amino acid"/>
    <property type="evidence" value="ECO:0007669"/>
    <property type="project" value="TreeGrafter"/>
</dbReference>
<dbReference type="GO" id="GO:0043565">
    <property type="term" value="F:sequence-specific DNA binding"/>
    <property type="evidence" value="ECO:0007669"/>
    <property type="project" value="InterPro"/>
</dbReference>
<dbReference type="PROSITE" id="PS50956">
    <property type="entry name" value="HTH_ASNC_2"/>
    <property type="match status" value="1"/>
</dbReference>
<keyword evidence="6" id="KW-1185">Reference proteome</keyword>
<comment type="caution">
    <text evidence="5">The sequence shown here is derived from an EMBL/GenBank/DDBJ whole genome shotgun (WGS) entry which is preliminary data.</text>
</comment>
<evidence type="ECO:0000313" key="6">
    <source>
        <dbReference type="Proteomes" id="UP001139006"/>
    </source>
</evidence>
<dbReference type="Gene3D" id="1.10.10.10">
    <property type="entry name" value="Winged helix-like DNA-binding domain superfamily/Winged helix DNA-binding domain"/>
    <property type="match status" value="1"/>
</dbReference>
<dbReference type="SUPFAM" id="SSF46785">
    <property type="entry name" value="Winged helix' DNA-binding domain"/>
    <property type="match status" value="1"/>
</dbReference>
<dbReference type="PANTHER" id="PTHR30154:SF20">
    <property type="entry name" value="LEUCINE-RESPONSIVE REGULATORY PROTEIN"/>
    <property type="match status" value="1"/>
</dbReference>
<dbReference type="InterPro" id="IPR019887">
    <property type="entry name" value="Tscrpt_reg_AsnC/Lrp_C"/>
</dbReference>
<sequence length="138" mass="16086">MDEIDYKILKGLEKNARISITELAHKVSMSSPSVRERIIRLEEQKIIEGYTTNINYKKLGKSLEAFILVETNRCKSFRNFCQCHSIIKEFYRLAGKYSYLVRVSVQSIETLESFIDEIQRFGNSSTQIVFSSFRKSIL</sequence>
<evidence type="ECO:0000259" key="4">
    <source>
        <dbReference type="PROSITE" id="PS50956"/>
    </source>
</evidence>
<dbReference type="Proteomes" id="UP001139006">
    <property type="component" value="Unassembled WGS sequence"/>
</dbReference>
<dbReference type="InterPro" id="IPR011008">
    <property type="entry name" value="Dimeric_a/b-barrel"/>
</dbReference>
<dbReference type="GO" id="GO:0005829">
    <property type="term" value="C:cytosol"/>
    <property type="evidence" value="ECO:0007669"/>
    <property type="project" value="TreeGrafter"/>
</dbReference>
<proteinExistence type="predicted"/>
<dbReference type="SMART" id="SM00344">
    <property type="entry name" value="HTH_ASNC"/>
    <property type="match status" value="1"/>
</dbReference>
<reference evidence="5 6" key="1">
    <citation type="journal article" date="2023" name="Int. J. Syst. Evol. Microbiol.">
        <title>Ligilactobacillus ubinensis sp. nov., a novel species isolated from the wild ferment of a durian fruit (Durio zibethinus).</title>
        <authorList>
            <person name="Heng Y.C."/>
            <person name="Menon N."/>
            <person name="Chen B."/>
            <person name="Loo B.Z.L."/>
            <person name="Wong G.W.J."/>
            <person name="Lim A.C.H."/>
            <person name="Silvaraju S."/>
            <person name="Kittelmann S."/>
        </authorList>
    </citation>
    <scope>NUCLEOTIDE SEQUENCE [LARGE SCALE GENOMIC DNA]</scope>
    <source>
        <strain evidence="5 6">WILCCON 0076</strain>
    </source>
</reference>
<dbReference type="RefSeq" id="WP_253358987.1">
    <property type="nucleotide sequence ID" value="NZ_JAIULA010000002.1"/>
</dbReference>
<dbReference type="PANTHER" id="PTHR30154">
    <property type="entry name" value="LEUCINE-RESPONSIVE REGULATORY PROTEIN"/>
    <property type="match status" value="1"/>
</dbReference>
<gene>
    <name evidence="5" type="ORF">LB941_01735</name>
</gene>
<keyword evidence="1" id="KW-0805">Transcription regulation</keyword>
<dbReference type="SUPFAM" id="SSF54909">
    <property type="entry name" value="Dimeric alpha+beta barrel"/>
    <property type="match status" value="1"/>
</dbReference>
<organism evidence="5 6">
    <name type="scientific">Ligilactobacillus ubinensis</name>
    <dbReference type="NCBI Taxonomy" id="2876789"/>
    <lineage>
        <taxon>Bacteria</taxon>
        <taxon>Bacillati</taxon>
        <taxon>Bacillota</taxon>
        <taxon>Bacilli</taxon>
        <taxon>Lactobacillales</taxon>
        <taxon>Lactobacillaceae</taxon>
        <taxon>Ligilactobacillus</taxon>
    </lineage>
</organism>
<dbReference type="InterPro" id="IPR036390">
    <property type="entry name" value="WH_DNA-bd_sf"/>
</dbReference>
<dbReference type="AlphaFoldDB" id="A0A9X2FJS7"/>
<accession>A0A9X2FJS7</accession>
<name>A0A9X2FJS7_9LACO</name>
<evidence type="ECO:0000256" key="2">
    <source>
        <dbReference type="ARBA" id="ARBA00023125"/>
    </source>
</evidence>
<evidence type="ECO:0000256" key="3">
    <source>
        <dbReference type="ARBA" id="ARBA00023163"/>
    </source>
</evidence>
<dbReference type="InterPro" id="IPR000485">
    <property type="entry name" value="AsnC-type_HTH_dom"/>
</dbReference>
<dbReference type="CDD" id="cd00090">
    <property type="entry name" value="HTH_ARSR"/>
    <property type="match status" value="1"/>
</dbReference>
<keyword evidence="2" id="KW-0238">DNA-binding</keyword>
<evidence type="ECO:0000313" key="5">
    <source>
        <dbReference type="EMBL" id="MCP0886056.1"/>
    </source>
</evidence>
<keyword evidence="3" id="KW-0804">Transcription</keyword>
<dbReference type="Pfam" id="PF13404">
    <property type="entry name" value="HTH_AsnC-type"/>
    <property type="match status" value="1"/>
</dbReference>
<feature type="domain" description="HTH asnC-type" evidence="4">
    <location>
        <begin position="1"/>
        <end position="62"/>
    </location>
</feature>
<dbReference type="Gene3D" id="3.30.70.920">
    <property type="match status" value="1"/>
</dbReference>
<dbReference type="PRINTS" id="PR00033">
    <property type="entry name" value="HTHASNC"/>
</dbReference>
<protein>
    <submittedName>
        <fullName evidence="5">Lrp/AsnC family transcriptional regulator</fullName>
    </submittedName>
</protein>
<dbReference type="InterPro" id="IPR019888">
    <property type="entry name" value="Tscrpt_reg_AsnC-like"/>
</dbReference>
<dbReference type="EMBL" id="JAIULA010000002">
    <property type="protein sequence ID" value="MCP0886056.1"/>
    <property type="molecule type" value="Genomic_DNA"/>
</dbReference>
<dbReference type="InterPro" id="IPR011991">
    <property type="entry name" value="ArsR-like_HTH"/>
</dbReference>
<dbReference type="Pfam" id="PF01037">
    <property type="entry name" value="AsnC_trans_reg"/>
    <property type="match status" value="1"/>
</dbReference>
<evidence type="ECO:0000256" key="1">
    <source>
        <dbReference type="ARBA" id="ARBA00023015"/>
    </source>
</evidence>